<dbReference type="Proteomes" id="UP001448207">
    <property type="component" value="Unassembled WGS sequence"/>
</dbReference>
<dbReference type="InterPro" id="IPR022047">
    <property type="entry name" value="Microcephalin-like"/>
</dbReference>
<gene>
    <name evidence="3" type="ORF">J3Q64DRAFT_1774033</name>
</gene>
<dbReference type="CDD" id="cd17736">
    <property type="entry name" value="BRCT_microcephalin_rpt2"/>
    <property type="match status" value="1"/>
</dbReference>
<evidence type="ECO:0000313" key="3">
    <source>
        <dbReference type="EMBL" id="KAL0075783.1"/>
    </source>
</evidence>
<dbReference type="Pfam" id="PF12738">
    <property type="entry name" value="PTCB-BRCT"/>
    <property type="match status" value="1"/>
</dbReference>
<dbReference type="CDD" id="cd17716">
    <property type="entry name" value="BRCT_microcephalin_rpt1"/>
    <property type="match status" value="1"/>
</dbReference>
<feature type="compositionally biased region" description="Basic and acidic residues" evidence="1">
    <location>
        <begin position="302"/>
        <end position="313"/>
    </location>
</feature>
<dbReference type="InterPro" id="IPR001357">
    <property type="entry name" value="BRCT_dom"/>
</dbReference>
<feature type="compositionally biased region" description="Acidic residues" evidence="1">
    <location>
        <begin position="284"/>
        <end position="298"/>
    </location>
</feature>
<comment type="caution">
    <text evidence="3">The sequence shown here is derived from an EMBL/GenBank/DDBJ whole genome shotgun (WGS) entry which is preliminary data.</text>
</comment>
<feature type="compositionally biased region" description="Polar residues" evidence="1">
    <location>
        <begin position="1"/>
        <end position="15"/>
    </location>
</feature>
<organism evidence="3 4">
    <name type="scientific">Phycomyces blakesleeanus</name>
    <dbReference type="NCBI Taxonomy" id="4837"/>
    <lineage>
        <taxon>Eukaryota</taxon>
        <taxon>Fungi</taxon>
        <taxon>Fungi incertae sedis</taxon>
        <taxon>Mucoromycota</taxon>
        <taxon>Mucoromycotina</taxon>
        <taxon>Mucoromycetes</taxon>
        <taxon>Mucorales</taxon>
        <taxon>Phycomycetaceae</taxon>
        <taxon>Phycomyces</taxon>
    </lineage>
</organism>
<dbReference type="CDD" id="cd17751">
    <property type="entry name" value="BRCT_microcephalin_rpt3"/>
    <property type="match status" value="1"/>
</dbReference>
<feature type="region of interest" description="Disordered" evidence="1">
    <location>
        <begin position="283"/>
        <end position="340"/>
    </location>
</feature>
<evidence type="ECO:0000259" key="2">
    <source>
        <dbReference type="PROSITE" id="PS50172"/>
    </source>
</evidence>
<dbReference type="EMBL" id="JBCLYO010000034">
    <property type="protein sequence ID" value="KAL0075783.1"/>
    <property type="molecule type" value="Genomic_DNA"/>
</dbReference>
<dbReference type="InterPro" id="IPR036420">
    <property type="entry name" value="BRCT_dom_sf"/>
</dbReference>
<dbReference type="Pfam" id="PF00533">
    <property type="entry name" value="BRCT"/>
    <property type="match status" value="1"/>
</dbReference>
<feature type="compositionally biased region" description="Polar residues" evidence="1">
    <location>
        <begin position="321"/>
        <end position="337"/>
    </location>
</feature>
<proteinExistence type="predicted"/>
<feature type="domain" description="BRCT" evidence="2">
    <location>
        <begin position="413"/>
        <end position="496"/>
    </location>
</feature>
<accession>A0ABR3AJ01</accession>
<protein>
    <recommendedName>
        <fullName evidence="2">BRCT domain-containing protein</fullName>
    </recommendedName>
</protein>
<feature type="compositionally biased region" description="Low complexity" evidence="1">
    <location>
        <begin position="63"/>
        <end position="110"/>
    </location>
</feature>
<feature type="domain" description="BRCT" evidence="2">
    <location>
        <begin position="111"/>
        <end position="202"/>
    </location>
</feature>
<evidence type="ECO:0000256" key="1">
    <source>
        <dbReference type="SAM" id="MobiDB-lite"/>
    </source>
</evidence>
<dbReference type="PANTHER" id="PTHR14625:SF3">
    <property type="entry name" value="MICROCEPHALIN"/>
    <property type="match status" value="1"/>
</dbReference>
<dbReference type="PANTHER" id="PTHR14625">
    <property type="entry name" value="MICROCEPHALIN"/>
    <property type="match status" value="1"/>
</dbReference>
<keyword evidence="4" id="KW-1185">Reference proteome</keyword>
<dbReference type="SUPFAM" id="SSF52113">
    <property type="entry name" value="BRCT domain"/>
    <property type="match status" value="3"/>
</dbReference>
<dbReference type="PROSITE" id="PS50172">
    <property type="entry name" value="BRCT"/>
    <property type="match status" value="2"/>
</dbReference>
<evidence type="ECO:0000313" key="4">
    <source>
        <dbReference type="Proteomes" id="UP001448207"/>
    </source>
</evidence>
<reference evidence="3 4" key="1">
    <citation type="submission" date="2024-04" db="EMBL/GenBank/DDBJ databases">
        <title>Symmetric and asymmetric DNA N6-adenine methylation regulates different biological responses in Mucorales.</title>
        <authorList>
            <consortium name="Lawrence Berkeley National Laboratory"/>
            <person name="Lax C."/>
            <person name="Mondo S.J."/>
            <person name="Osorio-Concepcion M."/>
            <person name="Muszewska A."/>
            <person name="Corrochano-Luque M."/>
            <person name="Gutierrez G."/>
            <person name="Riley R."/>
            <person name="Lipzen A."/>
            <person name="Guo J."/>
            <person name="Hundley H."/>
            <person name="Amirebrahimi M."/>
            <person name="Ng V."/>
            <person name="Lorenzo-Gutierrez D."/>
            <person name="Binder U."/>
            <person name="Yang J."/>
            <person name="Song Y."/>
            <person name="Canovas D."/>
            <person name="Navarro E."/>
            <person name="Freitag M."/>
            <person name="Gabaldon T."/>
            <person name="Grigoriev I.V."/>
            <person name="Corrochano L.M."/>
            <person name="Nicolas F.E."/>
            <person name="Garre V."/>
        </authorList>
    </citation>
    <scope>NUCLEOTIDE SEQUENCE [LARGE SCALE GENOMIC DNA]</scope>
    <source>
        <strain evidence="3 4">L51</strain>
    </source>
</reference>
<sequence length="599" mass="68333">MNPTKNTRNTKSRLSLASEPTRHSFTPPNRRHTHALDTPRLSRSRSTQSSMSNFVRPIQNTNSLPLVPSISSPIPHTPHTPQLPHTSQSPHTSHTPHTPQTSHTPQSTTPNDHTILSGVIAYVDARTDDGDDVTESMERRVENLGAKTRKTFSDSITHLIFKNGSTNILRKARARNIFIVNLAWITRCRQNQCRMPEKDFPVEGINNILLTGGVKRRKSMEPGRVRALIMEESDSQGSIGEQPNKRRTMPAYHMVSNLDERLARNNSRPLTGPDPELAALLQKEEEEEREREREEEEAATAAEERNAEKGPDYKRRRLLNHKQSSNKENQDASTANLSDPRRLELARLKNERGQEIKAQIKADFYIGDIDAPRPERMSLPATSGGLLRRKRRSLGPRLSVGGQQILASLSEQPQYIVFTNVTETEKTQLKEIVRRLGRFEVEGRVSEHTTHVIVGEKRRTQTVTLGIAFHAWLLTPNWLRDSAEHGAYQKEENYEAIEYFPRAKASRKREPLFPSNLQVFIFSLQVVDRPLAETLITQGGAKVARRMEDADILITPRPLNVDKDLAIENWLLECIENWQCELFQCFKTKKQKQKMGFFF</sequence>
<feature type="region of interest" description="Disordered" evidence="1">
    <location>
        <begin position="229"/>
        <end position="250"/>
    </location>
</feature>
<name>A0ABR3AJ01_PHYBL</name>
<feature type="region of interest" description="Disordered" evidence="1">
    <location>
        <begin position="1"/>
        <end position="113"/>
    </location>
</feature>
<dbReference type="Gene3D" id="3.40.50.10190">
    <property type="entry name" value="BRCT domain"/>
    <property type="match status" value="2"/>
</dbReference>
<dbReference type="SMART" id="SM00292">
    <property type="entry name" value="BRCT"/>
    <property type="match status" value="3"/>
</dbReference>